<dbReference type="OrthoDB" id="2757990at2759"/>
<proteinExistence type="predicted"/>
<evidence type="ECO:0000313" key="1">
    <source>
        <dbReference type="EMBL" id="PIL34145.1"/>
    </source>
</evidence>
<dbReference type="AlphaFoldDB" id="A0A2G8SK51"/>
<reference evidence="1 2" key="1">
    <citation type="journal article" date="2015" name="Sci. Rep.">
        <title>Chromosome-level genome map provides insights into diverse defense mechanisms in the medicinal fungus Ganoderma sinense.</title>
        <authorList>
            <person name="Zhu Y."/>
            <person name="Xu J."/>
            <person name="Sun C."/>
            <person name="Zhou S."/>
            <person name="Xu H."/>
            <person name="Nelson D.R."/>
            <person name="Qian J."/>
            <person name="Song J."/>
            <person name="Luo H."/>
            <person name="Xiang L."/>
            <person name="Li Y."/>
            <person name="Xu Z."/>
            <person name="Ji A."/>
            <person name="Wang L."/>
            <person name="Lu S."/>
            <person name="Hayward A."/>
            <person name="Sun W."/>
            <person name="Li X."/>
            <person name="Schwartz D.C."/>
            <person name="Wang Y."/>
            <person name="Chen S."/>
        </authorList>
    </citation>
    <scope>NUCLEOTIDE SEQUENCE [LARGE SCALE GENOMIC DNA]</scope>
    <source>
        <strain evidence="1 2">ZZ0214-1</strain>
    </source>
</reference>
<accession>A0A2G8SK51</accession>
<protein>
    <submittedName>
        <fullName evidence="1">Uncharacterized protein</fullName>
    </submittedName>
</protein>
<keyword evidence="2" id="KW-1185">Reference proteome</keyword>
<gene>
    <name evidence="1" type="ORF">GSI_03856</name>
</gene>
<evidence type="ECO:0000313" key="2">
    <source>
        <dbReference type="Proteomes" id="UP000230002"/>
    </source>
</evidence>
<dbReference type="EMBL" id="AYKW01000006">
    <property type="protein sequence ID" value="PIL34145.1"/>
    <property type="molecule type" value="Genomic_DNA"/>
</dbReference>
<dbReference type="Proteomes" id="UP000230002">
    <property type="component" value="Unassembled WGS sequence"/>
</dbReference>
<name>A0A2G8SK51_9APHY</name>
<comment type="caution">
    <text evidence="1">The sequence shown here is derived from an EMBL/GenBank/DDBJ whole genome shotgun (WGS) entry which is preliminary data.</text>
</comment>
<organism evidence="1 2">
    <name type="scientific">Ganoderma sinense ZZ0214-1</name>
    <dbReference type="NCBI Taxonomy" id="1077348"/>
    <lineage>
        <taxon>Eukaryota</taxon>
        <taxon>Fungi</taxon>
        <taxon>Dikarya</taxon>
        <taxon>Basidiomycota</taxon>
        <taxon>Agaricomycotina</taxon>
        <taxon>Agaricomycetes</taxon>
        <taxon>Polyporales</taxon>
        <taxon>Polyporaceae</taxon>
        <taxon>Ganoderma</taxon>
    </lineage>
</organism>
<sequence length="307" mass="34352">MSAIPSIDSEDIALSTSSEEQYLPHPRHLGCYWCSKLGSSSKRLKRPKCKAPIASERMNKLVKVYQKWIDVHQLSLHALSGALIRSTGGVQFTLTNGRSLVVTLLPKSDAWDDGDPAKWFSIADARMCNMDENPYLDTRGKDLVNGQPQAQASAAADFIDVGTDDSAPEPPLGVLPVTYFVVNEGATFHSLHPIRAGDPTLLEYIPPRELVPWEEEFMVDAYDDLANMCIACVNMGIVFHEPKDQRKDKLPQVGSYERTGGGSWRWTRMADGWEILNVMMKLPGSGMNKAEWTADKLWLMWGSRLYY</sequence>